<dbReference type="EMBL" id="CP000479">
    <property type="protein sequence ID" value="ABK65050.1"/>
    <property type="molecule type" value="Genomic_DNA"/>
</dbReference>
<gene>
    <name evidence="2" type="ordered locus">MAV_4237</name>
</gene>
<dbReference type="InterPro" id="IPR044855">
    <property type="entry name" value="CoA-Trfase_III_dom3_sf"/>
</dbReference>
<dbReference type="Gene3D" id="3.30.1540.10">
    <property type="entry name" value="formyl-coa transferase, domain 3"/>
    <property type="match status" value="1"/>
</dbReference>
<dbReference type="Gene3D" id="3.40.50.10540">
    <property type="entry name" value="Crotonobetainyl-coa:carnitine coa-transferase, domain 1"/>
    <property type="match status" value="1"/>
</dbReference>
<proteinExistence type="predicted"/>
<feature type="region of interest" description="Disordered" evidence="1">
    <location>
        <begin position="226"/>
        <end position="251"/>
    </location>
</feature>
<reference evidence="2 3" key="1">
    <citation type="submission" date="2006-10" db="EMBL/GenBank/DDBJ databases">
        <authorList>
            <person name="Fleischmann R.D."/>
            <person name="Dodson R.J."/>
            <person name="Haft D.H."/>
            <person name="Merkel J.S."/>
            <person name="Nelson W.C."/>
            <person name="Fraser C.M."/>
        </authorList>
    </citation>
    <scope>NUCLEOTIDE SEQUENCE [LARGE SCALE GENOMIC DNA]</scope>
    <source>
        <strain evidence="2 3">104</strain>
    </source>
</reference>
<dbReference type="AlphaFoldDB" id="A0A0H2ZRV2"/>
<evidence type="ECO:0000313" key="3">
    <source>
        <dbReference type="Proteomes" id="UP000001574"/>
    </source>
</evidence>
<dbReference type="HOGENOM" id="CLU_033975_2_1_11"/>
<dbReference type="PANTHER" id="PTHR48228:SF7">
    <property type="entry name" value="FATTY ACYL-COA TRANSFERASE RV3272-RELATED"/>
    <property type="match status" value="1"/>
</dbReference>
<evidence type="ECO:0000313" key="2">
    <source>
        <dbReference type="EMBL" id="ABK65050.1"/>
    </source>
</evidence>
<evidence type="ECO:0000256" key="1">
    <source>
        <dbReference type="SAM" id="MobiDB-lite"/>
    </source>
</evidence>
<dbReference type="GO" id="GO:0003824">
    <property type="term" value="F:catalytic activity"/>
    <property type="evidence" value="ECO:0007669"/>
    <property type="project" value="InterPro"/>
</dbReference>
<dbReference type="KEGG" id="mav:MAV_4237"/>
<sequence length="406" mass="43638">MPHETPNGKPPKPLDGFRVLDFTQNIAGPMAGQVLADLGAEVIKIEAPIGEAARHITAVLPGRPPLATLFLPHNRGKKSVLADLRDDEAKQRILRLVDTADVVLEGFRPGVMERMGLGPEELQGRNPRLVYARLSAYGGNGPEGSRPGVDLMVAAESGMTTGMPTPTGKPQIIPFQLVDAASGHVLAQAVLAALLNRERHGVADVVRVAMYDVAVSLQASQLTIHLNKPNADHKPSDSASKPKRRKGVGFATQPSDAFKAADGYLVISAYVPKHWDKLCEVIGRPDLRDDERFADQRSRALNYPELTEELEKALAAKTADEWVRLLQAAGLMACHAYTWKQVVGTPLFAENELALQVGEGADAVTVIRTPARYSSFEAASAGWATDPPPALGQHTEEYLGAPQTAS</sequence>
<dbReference type="Pfam" id="PF02515">
    <property type="entry name" value="CoA_transf_3"/>
    <property type="match status" value="1"/>
</dbReference>
<name>A0A0H2ZRV2_MYCA1</name>
<dbReference type="InterPro" id="IPR023606">
    <property type="entry name" value="CoA-Trfase_III_dom_1_sf"/>
</dbReference>
<dbReference type="InterPro" id="IPR003673">
    <property type="entry name" value="CoA-Trfase_fam_III"/>
</dbReference>
<accession>A0A0H2ZRV2</accession>
<organism evidence="2 3">
    <name type="scientific">Mycobacterium avium (strain 104)</name>
    <dbReference type="NCBI Taxonomy" id="243243"/>
    <lineage>
        <taxon>Bacteria</taxon>
        <taxon>Bacillati</taxon>
        <taxon>Actinomycetota</taxon>
        <taxon>Actinomycetes</taxon>
        <taxon>Mycobacteriales</taxon>
        <taxon>Mycobacteriaceae</taxon>
        <taxon>Mycobacterium</taxon>
        <taxon>Mycobacterium avium complex (MAC)</taxon>
    </lineage>
</organism>
<feature type="region of interest" description="Disordered" evidence="1">
    <location>
        <begin position="384"/>
        <end position="406"/>
    </location>
</feature>
<dbReference type="SUPFAM" id="SSF89796">
    <property type="entry name" value="CoA-transferase family III (CaiB/BaiF)"/>
    <property type="match status" value="1"/>
</dbReference>
<dbReference type="InterPro" id="IPR050509">
    <property type="entry name" value="CoA-transferase_III"/>
</dbReference>
<dbReference type="PANTHER" id="PTHR48228">
    <property type="entry name" value="SUCCINYL-COA--D-CITRAMALATE COA-TRANSFERASE"/>
    <property type="match status" value="1"/>
</dbReference>
<dbReference type="RefSeq" id="WP_011725962.1">
    <property type="nucleotide sequence ID" value="NC_008595.1"/>
</dbReference>
<dbReference type="Proteomes" id="UP000001574">
    <property type="component" value="Chromosome"/>
</dbReference>
<protein>
    <submittedName>
        <fullName evidence="2">YfdE protein</fullName>
    </submittedName>
</protein>